<feature type="domain" description="DinB-like" evidence="1">
    <location>
        <begin position="20"/>
        <end position="157"/>
    </location>
</feature>
<name>A0A8J3MRN2_9CHLR</name>
<dbReference type="SUPFAM" id="SSF109854">
    <property type="entry name" value="DinB/YfiT-like putative metalloenzymes"/>
    <property type="match status" value="1"/>
</dbReference>
<dbReference type="Proteomes" id="UP000612362">
    <property type="component" value="Unassembled WGS sequence"/>
</dbReference>
<dbReference type="AlphaFoldDB" id="A0A8J3MRN2"/>
<dbReference type="Pfam" id="PF12867">
    <property type="entry name" value="DinB_2"/>
    <property type="match status" value="1"/>
</dbReference>
<dbReference type="EMBL" id="BNJF01000001">
    <property type="protein sequence ID" value="GHO43961.1"/>
    <property type="molecule type" value="Genomic_DNA"/>
</dbReference>
<organism evidence="2 3">
    <name type="scientific">Ktedonospora formicarum</name>
    <dbReference type="NCBI Taxonomy" id="2778364"/>
    <lineage>
        <taxon>Bacteria</taxon>
        <taxon>Bacillati</taxon>
        <taxon>Chloroflexota</taxon>
        <taxon>Ktedonobacteria</taxon>
        <taxon>Ktedonobacterales</taxon>
        <taxon>Ktedonobacteraceae</taxon>
        <taxon>Ktedonospora</taxon>
    </lineage>
</organism>
<evidence type="ECO:0000313" key="3">
    <source>
        <dbReference type="Proteomes" id="UP000612362"/>
    </source>
</evidence>
<proteinExistence type="predicted"/>
<keyword evidence="3" id="KW-1185">Reference proteome</keyword>
<comment type="caution">
    <text evidence="2">The sequence shown here is derived from an EMBL/GenBank/DDBJ whole genome shotgun (WGS) entry which is preliminary data.</text>
</comment>
<evidence type="ECO:0000259" key="1">
    <source>
        <dbReference type="Pfam" id="PF12867"/>
    </source>
</evidence>
<dbReference type="InterPro" id="IPR024775">
    <property type="entry name" value="DinB-like"/>
</dbReference>
<dbReference type="Gene3D" id="1.20.120.450">
    <property type="entry name" value="dinb family like domain"/>
    <property type="match status" value="1"/>
</dbReference>
<evidence type="ECO:0000313" key="2">
    <source>
        <dbReference type="EMBL" id="GHO43961.1"/>
    </source>
</evidence>
<protein>
    <recommendedName>
        <fullName evidence="1">DinB-like domain-containing protein</fullName>
    </recommendedName>
</protein>
<dbReference type="InterPro" id="IPR034660">
    <property type="entry name" value="DinB/YfiT-like"/>
</dbReference>
<accession>A0A8J3MRN2</accession>
<sequence>MVVEEEQQHPFETVRGRLVSARVTFLGQLAKFNKDELAALFGKGTLSPLQIAYHLYMIEGLTLVQLRLVQAEENPLLEISEIEEQPTQASATPDSSTTLDAVMAGMAAQREELFSWLSTLPSEAWTRPFRHPRWGQLKFHQLVQSLIEHDQHHAQQLACLKK</sequence>
<dbReference type="RefSeq" id="WP_220193399.1">
    <property type="nucleotide sequence ID" value="NZ_BNJF01000001.1"/>
</dbReference>
<gene>
    <name evidence="2" type="ORF">KSX_21240</name>
</gene>
<reference evidence="2" key="1">
    <citation type="submission" date="2020-10" db="EMBL/GenBank/DDBJ databases">
        <title>Taxonomic study of unclassified bacteria belonging to the class Ktedonobacteria.</title>
        <authorList>
            <person name="Yabe S."/>
            <person name="Wang C.M."/>
            <person name="Zheng Y."/>
            <person name="Sakai Y."/>
            <person name="Cavaletti L."/>
            <person name="Monciardini P."/>
            <person name="Donadio S."/>
        </authorList>
    </citation>
    <scope>NUCLEOTIDE SEQUENCE</scope>
    <source>
        <strain evidence="2">SOSP1-1</strain>
    </source>
</reference>